<dbReference type="Proteomes" id="UP001217485">
    <property type="component" value="Unassembled WGS sequence"/>
</dbReference>
<comment type="caution">
    <text evidence="1">The sequence shown here is derived from an EMBL/GenBank/DDBJ whole genome shotgun (WGS) entry which is preliminary data.</text>
</comment>
<sequence>MSACEVNLAPLSTLLRIEAERTALPAFQAAHADRQVDPVA</sequence>
<keyword evidence="2" id="KW-1185">Reference proteome</keyword>
<dbReference type="EMBL" id="JAQNDK010000001">
    <property type="protein sequence ID" value="MDC0677016.1"/>
    <property type="molecule type" value="Genomic_DNA"/>
</dbReference>
<evidence type="ECO:0000313" key="1">
    <source>
        <dbReference type="EMBL" id="MDC0677016.1"/>
    </source>
</evidence>
<protein>
    <submittedName>
        <fullName evidence="1">Uncharacterized protein</fullName>
    </submittedName>
</protein>
<dbReference type="Gene3D" id="1.20.1050.10">
    <property type="match status" value="1"/>
</dbReference>
<gene>
    <name evidence="1" type="ORF">POL72_04640</name>
</gene>
<organism evidence="1 2">
    <name type="scientific">Sorangium atrum</name>
    <dbReference type="NCBI Taxonomy" id="2995308"/>
    <lineage>
        <taxon>Bacteria</taxon>
        <taxon>Pseudomonadati</taxon>
        <taxon>Myxococcota</taxon>
        <taxon>Polyangia</taxon>
        <taxon>Polyangiales</taxon>
        <taxon>Polyangiaceae</taxon>
        <taxon>Sorangium</taxon>
    </lineage>
</organism>
<accession>A0ABT5BVN0</accession>
<evidence type="ECO:0000313" key="2">
    <source>
        <dbReference type="Proteomes" id="UP001217485"/>
    </source>
</evidence>
<name>A0ABT5BVN0_9BACT</name>
<proteinExistence type="predicted"/>
<reference evidence="1 2" key="1">
    <citation type="submission" date="2023-01" db="EMBL/GenBank/DDBJ databases">
        <title>Minimal conservation of predation-associated metabolite biosynthetic gene clusters underscores biosynthetic potential of Myxococcota including descriptions for ten novel species: Archangium lansinium sp. nov., Myxococcus landrumus sp. nov., Nannocystis bai.</title>
        <authorList>
            <person name="Ahearne A."/>
            <person name="Stevens C."/>
            <person name="Dowd S."/>
        </authorList>
    </citation>
    <scope>NUCLEOTIDE SEQUENCE [LARGE SCALE GENOMIC DNA]</scope>
    <source>
        <strain evidence="1 2">WIWO2</strain>
    </source>
</reference>
<dbReference type="RefSeq" id="WP_272093788.1">
    <property type="nucleotide sequence ID" value="NZ_JAQNDK010000001.1"/>
</dbReference>